<dbReference type="STRING" id="313596.RB2501_07160"/>
<feature type="region of interest" description="Disordered" evidence="1">
    <location>
        <begin position="61"/>
        <end position="85"/>
    </location>
</feature>
<evidence type="ECO:0000256" key="1">
    <source>
        <dbReference type="SAM" id="MobiDB-lite"/>
    </source>
</evidence>
<dbReference type="AlphaFoldDB" id="A4CIA2"/>
<keyword evidence="3" id="KW-1185">Reference proteome</keyword>
<evidence type="ECO:0000313" key="2">
    <source>
        <dbReference type="EMBL" id="EAR16660.1"/>
    </source>
</evidence>
<feature type="compositionally biased region" description="Basic and acidic residues" evidence="1">
    <location>
        <begin position="61"/>
        <end position="72"/>
    </location>
</feature>
<dbReference type="KEGG" id="rbi:RB2501_07160"/>
<gene>
    <name evidence="2" type="ordered locus">RB2501_07160</name>
</gene>
<reference evidence="2 3" key="1">
    <citation type="journal article" date="2009" name="J. Bacteriol.">
        <title>Complete genome sequence of Robiginitalea biformata HTCC2501.</title>
        <authorList>
            <person name="Oh H.M."/>
            <person name="Giovannoni S.J."/>
            <person name="Lee K."/>
            <person name="Ferriera S."/>
            <person name="Johnson J."/>
            <person name="Cho J.C."/>
        </authorList>
    </citation>
    <scope>NUCLEOTIDE SEQUENCE [LARGE SCALE GENOMIC DNA]</scope>
    <source>
        <strain evidence="3">ATCC BAA-864 / HTCC2501 / KCTC 12146</strain>
    </source>
</reference>
<dbReference type="Proteomes" id="UP000009049">
    <property type="component" value="Chromosome"/>
</dbReference>
<dbReference type="HOGENOM" id="CLU_2510591_0_0_10"/>
<proteinExistence type="predicted"/>
<organism evidence="2 3">
    <name type="scientific">Robiginitalea biformata (strain ATCC BAA-864 / DSM 15991 / KCTC 12146 / HTCC2501)</name>
    <dbReference type="NCBI Taxonomy" id="313596"/>
    <lineage>
        <taxon>Bacteria</taxon>
        <taxon>Pseudomonadati</taxon>
        <taxon>Bacteroidota</taxon>
        <taxon>Flavobacteriia</taxon>
        <taxon>Flavobacteriales</taxon>
        <taxon>Flavobacteriaceae</taxon>
        <taxon>Robiginitalea</taxon>
    </lineage>
</organism>
<accession>A4CIA2</accession>
<name>A4CIA2_ROBBH</name>
<evidence type="ECO:0000313" key="3">
    <source>
        <dbReference type="Proteomes" id="UP000009049"/>
    </source>
</evidence>
<sequence length="85" mass="9349">MGIGLVFTLPKILFSGDLPRGPGLAAGAADQRMTAPAWKHFTELIPWVAFSCVESDRAERPREVRWTSRSEEPAGALAKRRLVNS</sequence>
<dbReference type="EMBL" id="CP001712">
    <property type="protein sequence ID" value="EAR16660.1"/>
    <property type="molecule type" value="Genomic_DNA"/>
</dbReference>
<protein>
    <submittedName>
        <fullName evidence="2">Uncharacterized protein</fullName>
    </submittedName>
</protein>